<gene>
    <name evidence="4" type="primary">WDR62</name>
</gene>
<dbReference type="SUPFAM" id="SSF50998">
    <property type="entry name" value="Quinoprotein alcohol dehydrogenase-like"/>
    <property type="match status" value="1"/>
</dbReference>
<dbReference type="PANTHER" id="PTHR45589">
    <property type="entry name" value="WD REPEAT DOMAIN 62, ISOFORM G"/>
    <property type="match status" value="1"/>
</dbReference>
<evidence type="ECO:0000313" key="3">
    <source>
        <dbReference type="Proteomes" id="UP001652627"/>
    </source>
</evidence>
<feature type="region of interest" description="Disordered" evidence="2">
    <location>
        <begin position="210"/>
        <end position="245"/>
    </location>
</feature>
<feature type="compositionally biased region" description="Low complexity" evidence="2">
    <location>
        <begin position="421"/>
        <end position="438"/>
    </location>
</feature>
<feature type="compositionally biased region" description="Basic and acidic residues" evidence="2">
    <location>
        <begin position="340"/>
        <end position="350"/>
    </location>
</feature>
<proteinExistence type="predicted"/>
<evidence type="ECO:0000256" key="1">
    <source>
        <dbReference type="PROSITE-ProRule" id="PRU00221"/>
    </source>
</evidence>
<dbReference type="Proteomes" id="UP001652627">
    <property type="component" value="Chromosome 35"/>
</dbReference>
<organism evidence="3 4">
    <name type="scientific">Apteryx mantelli</name>
    <name type="common">North Island brown kiwi</name>
    <dbReference type="NCBI Taxonomy" id="2696672"/>
    <lineage>
        <taxon>Eukaryota</taxon>
        <taxon>Metazoa</taxon>
        <taxon>Chordata</taxon>
        <taxon>Craniata</taxon>
        <taxon>Vertebrata</taxon>
        <taxon>Euteleostomi</taxon>
        <taxon>Archelosauria</taxon>
        <taxon>Archosauria</taxon>
        <taxon>Dinosauria</taxon>
        <taxon>Saurischia</taxon>
        <taxon>Theropoda</taxon>
        <taxon>Coelurosauria</taxon>
        <taxon>Aves</taxon>
        <taxon>Palaeognathae</taxon>
        <taxon>Apterygiformes</taxon>
        <taxon>Apterygidae</taxon>
        <taxon>Apteryx</taxon>
    </lineage>
</organism>
<feature type="region of interest" description="Disordered" evidence="2">
    <location>
        <begin position="297"/>
        <end position="368"/>
    </location>
</feature>
<feature type="compositionally biased region" description="Basic residues" evidence="2">
    <location>
        <begin position="439"/>
        <end position="458"/>
    </location>
</feature>
<feature type="region of interest" description="Disordered" evidence="2">
    <location>
        <begin position="148"/>
        <end position="191"/>
    </location>
</feature>
<feature type="compositionally biased region" description="Acidic residues" evidence="2">
    <location>
        <begin position="163"/>
        <end position="173"/>
    </location>
</feature>
<name>A0ABM4G092_9AVES</name>
<feature type="repeat" description="WD" evidence="1">
    <location>
        <begin position="78"/>
        <end position="112"/>
    </location>
</feature>
<dbReference type="Pfam" id="PF00400">
    <property type="entry name" value="WD40"/>
    <property type="match status" value="2"/>
</dbReference>
<reference evidence="4" key="1">
    <citation type="submission" date="2025-08" db="UniProtKB">
        <authorList>
            <consortium name="RefSeq"/>
        </authorList>
    </citation>
    <scope>IDENTIFICATION</scope>
    <source>
        <tissue evidence="4">Blood</tissue>
    </source>
</reference>
<dbReference type="InterPro" id="IPR015943">
    <property type="entry name" value="WD40/YVTN_repeat-like_dom_sf"/>
</dbReference>
<protein>
    <submittedName>
        <fullName evidence="4">WD repeat-containing protein 62 isoform X1</fullName>
    </submittedName>
</protein>
<dbReference type="RefSeq" id="XP_067170614.1">
    <property type="nucleotide sequence ID" value="XM_067314513.1"/>
</dbReference>
<sequence length="487" mass="53240">MDVDITRRYVAVACQDRNVRVYDAASGKQKCCYKGSQGEDGALLKVQLDPSGTFLATSCSDKSISVIDFHSGECVAKMFGHSEIVTGMRFTYDCKRLITVSGDSCVFVWHLSPEITASMKQHLLELDQLPPKRPDEAGRMRQIRRETYVAIPGGKAAHGAGELSDEESDEERDEASSPQTPSKEDFDPAPTCVLTNGKLPMWAKRLLGEADNSDNAGSDSRTSYQPRGRWAERAEKDPIKTLLEADPACFTPIKSDFEGEADPEPGNFDRLLLEVEVSPGSVIEDFKRSELFSEDDASQELESLDATGNSLDEACSGYGSSESGRKSLPELPLQPVYRSELGDMAEKTSPEPETAAFRHRPEGNAGNAALVLKKKGMREAWRGPAGCGNPPDRAPAVAFKASTGRDGNGAKRPNRPRLNSRRLLPSRASSLAFHASRSGPRRFRRRRRGGKGRGKPAARRLAAANSRTGEIPQASLRDAGGRRRCRR</sequence>
<feature type="compositionally biased region" description="Basic and acidic residues" evidence="2">
    <location>
        <begin position="229"/>
        <end position="239"/>
    </location>
</feature>
<dbReference type="Gene3D" id="2.130.10.10">
    <property type="entry name" value="YVTN repeat-like/Quinoprotein amine dehydrogenase"/>
    <property type="match status" value="1"/>
</dbReference>
<dbReference type="InterPro" id="IPR052779">
    <property type="entry name" value="WDR62"/>
</dbReference>
<dbReference type="GeneID" id="106488001"/>
<feature type="region of interest" description="Disordered" evidence="2">
    <location>
        <begin position="380"/>
        <end position="487"/>
    </location>
</feature>
<keyword evidence="1" id="KW-0853">WD repeat</keyword>
<dbReference type="InterPro" id="IPR001680">
    <property type="entry name" value="WD40_rpt"/>
</dbReference>
<dbReference type="InterPro" id="IPR011047">
    <property type="entry name" value="Quinoprotein_ADH-like_sf"/>
</dbReference>
<keyword evidence="3" id="KW-1185">Reference proteome</keyword>
<evidence type="ECO:0000256" key="2">
    <source>
        <dbReference type="SAM" id="MobiDB-lite"/>
    </source>
</evidence>
<feature type="compositionally biased region" description="Polar residues" evidence="2">
    <location>
        <begin position="213"/>
        <end position="225"/>
    </location>
</feature>
<accession>A0ABM4G092</accession>
<evidence type="ECO:0000313" key="4">
    <source>
        <dbReference type="RefSeq" id="XP_067170614.1"/>
    </source>
</evidence>
<dbReference type="SMART" id="SM00320">
    <property type="entry name" value="WD40"/>
    <property type="match status" value="2"/>
</dbReference>
<dbReference type="PROSITE" id="PS50294">
    <property type="entry name" value="WD_REPEATS_REGION"/>
    <property type="match status" value="1"/>
</dbReference>
<dbReference type="PROSITE" id="PS50082">
    <property type="entry name" value="WD_REPEATS_2"/>
    <property type="match status" value="1"/>
</dbReference>
<dbReference type="PANTHER" id="PTHR45589:SF3">
    <property type="entry name" value="WD REPEAT-CONTAINING PROTEIN 62"/>
    <property type="match status" value="1"/>
</dbReference>